<feature type="region of interest" description="Disordered" evidence="1">
    <location>
        <begin position="1"/>
        <end position="27"/>
    </location>
</feature>
<comment type="caution">
    <text evidence="2">The sequence shown here is derived from an EMBL/GenBank/DDBJ whole genome shotgun (WGS) entry which is preliminary data.</text>
</comment>
<gene>
    <name evidence="2" type="ORF">TRAPUB_8589</name>
</gene>
<feature type="compositionally biased region" description="Basic residues" evidence="1">
    <location>
        <begin position="14"/>
        <end position="27"/>
    </location>
</feature>
<protein>
    <submittedName>
        <fullName evidence="2">Uncharacterized protein</fullName>
    </submittedName>
</protein>
<feature type="region of interest" description="Disordered" evidence="1">
    <location>
        <begin position="98"/>
        <end position="119"/>
    </location>
</feature>
<evidence type="ECO:0000256" key="1">
    <source>
        <dbReference type="SAM" id="MobiDB-lite"/>
    </source>
</evidence>
<proteinExistence type="predicted"/>
<evidence type="ECO:0000313" key="2">
    <source>
        <dbReference type="EMBL" id="OJT14846.1"/>
    </source>
</evidence>
<reference evidence="2 3" key="1">
    <citation type="submission" date="2016-10" db="EMBL/GenBank/DDBJ databases">
        <title>Genome sequence of the basidiomycete white-rot fungus Trametes pubescens.</title>
        <authorList>
            <person name="Makela M.R."/>
            <person name="Granchi Z."/>
            <person name="Peng M."/>
            <person name="De Vries R.P."/>
            <person name="Grigoriev I."/>
            <person name="Riley R."/>
            <person name="Hilden K."/>
        </authorList>
    </citation>
    <scope>NUCLEOTIDE SEQUENCE [LARGE SCALE GENOMIC DNA]</scope>
    <source>
        <strain evidence="2 3">FBCC735</strain>
    </source>
</reference>
<evidence type="ECO:0000313" key="3">
    <source>
        <dbReference type="Proteomes" id="UP000184267"/>
    </source>
</evidence>
<dbReference type="Proteomes" id="UP000184267">
    <property type="component" value="Unassembled WGS sequence"/>
</dbReference>
<organism evidence="2 3">
    <name type="scientific">Trametes pubescens</name>
    <name type="common">White-rot fungus</name>
    <dbReference type="NCBI Taxonomy" id="154538"/>
    <lineage>
        <taxon>Eukaryota</taxon>
        <taxon>Fungi</taxon>
        <taxon>Dikarya</taxon>
        <taxon>Basidiomycota</taxon>
        <taxon>Agaricomycotina</taxon>
        <taxon>Agaricomycetes</taxon>
        <taxon>Polyporales</taxon>
        <taxon>Polyporaceae</taxon>
        <taxon>Trametes</taxon>
    </lineage>
</organism>
<sequence length="140" mass="15074">MSFSDGSPLPKVFGGKRRPPRRPTRHIPRSVPAALLALSNKPPALPRTLDLPPDTYEPVHAPILALPAYPVGVPVLALAVPVSECDALCLPFTPAAIGGHGTPHAPESPPYWEDRSRPLTPSRFAKTTATTRRRWAVLPS</sequence>
<keyword evidence="3" id="KW-1185">Reference proteome</keyword>
<dbReference type="EMBL" id="MNAD01000233">
    <property type="protein sequence ID" value="OJT14846.1"/>
    <property type="molecule type" value="Genomic_DNA"/>
</dbReference>
<name>A0A1M2W4V4_TRAPU</name>
<accession>A0A1M2W4V4</accession>
<dbReference type="AlphaFoldDB" id="A0A1M2W4V4"/>